<dbReference type="Gene3D" id="3.90.1600.10">
    <property type="entry name" value="Palm domain of DNA polymerase"/>
    <property type="match status" value="2"/>
</dbReference>
<evidence type="ECO:0000313" key="11">
    <source>
        <dbReference type="Proteomes" id="UP000595095"/>
    </source>
</evidence>
<evidence type="ECO:0000256" key="7">
    <source>
        <dbReference type="RuleBase" id="RU000442"/>
    </source>
</evidence>
<evidence type="ECO:0000256" key="6">
    <source>
        <dbReference type="ARBA" id="ARBA00049244"/>
    </source>
</evidence>
<dbReference type="InterPro" id="IPR006172">
    <property type="entry name" value="DNA-dir_DNA_pol_B"/>
</dbReference>
<dbReference type="Gene3D" id="3.30.420.10">
    <property type="entry name" value="Ribonuclease H-like superfamily/Ribonuclease H"/>
    <property type="match status" value="1"/>
</dbReference>
<protein>
    <recommendedName>
        <fullName evidence="7">DNA polymerase</fullName>
        <ecNumber evidence="7">2.7.7.7</ecNumber>
    </recommendedName>
</protein>
<feature type="domain" description="DNA-directed DNA polymerase family B multifunctional" evidence="8">
    <location>
        <begin position="401"/>
        <end position="756"/>
    </location>
</feature>
<dbReference type="RefSeq" id="WP_195811193.1">
    <property type="nucleotide sequence ID" value="NZ_CP064795.1"/>
</dbReference>
<dbReference type="CDD" id="cd05784">
    <property type="entry name" value="DNA_polB_II_exo"/>
    <property type="match status" value="1"/>
</dbReference>
<dbReference type="Pfam" id="PF03104">
    <property type="entry name" value="DNA_pol_B_exo1"/>
    <property type="match status" value="1"/>
</dbReference>
<dbReference type="FunFam" id="3.90.1600.10:FF:000030">
    <property type="entry name" value="DNA polymerase II"/>
    <property type="match status" value="1"/>
</dbReference>
<feature type="domain" description="DNA-directed DNA polymerase family B exonuclease" evidence="9">
    <location>
        <begin position="152"/>
        <end position="297"/>
    </location>
</feature>
<dbReference type="KEGG" id="smaa:IT774_02540"/>
<dbReference type="InterPro" id="IPR006134">
    <property type="entry name" value="DNA-dir_DNA_pol_B_multi_dom"/>
</dbReference>
<dbReference type="CDD" id="cd05537">
    <property type="entry name" value="POLBc_Pol_II"/>
    <property type="match status" value="1"/>
</dbReference>
<evidence type="ECO:0000259" key="8">
    <source>
        <dbReference type="Pfam" id="PF00136"/>
    </source>
</evidence>
<keyword evidence="4 7" id="KW-0239">DNA-directed DNA polymerase</keyword>
<dbReference type="GO" id="GO:0045004">
    <property type="term" value="P:DNA replication proofreading"/>
    <property type="evidence" value="ECO:0007669"/>
    <property type="project" value="TreeGrafter"/>
</dbReference>
<dbReference type="SUPFAM" id="SSF56672">
    <property type="entry name" value="DNA/RNA polymerases"/>
    <property type="match status" value="1"/>
</dbReference>
<evidence type="ECO:0000256" key="1">
    <source>
        <dbReference type="ARBA" id="ARBA00005755"/>
    </source>
</evidence>
<dbReference type="InterPro" id="IPR017964">
    <property type="entry name" value="DNA-dir_DNA_pol_B_CS"/>
</dbReference>
<dbReference type="AlphaFoldDB" id="A0A7S9DY48"/>
<name>A0A7S9DY48_9ALTE</name>
<evidence type="ECO:0000256" key="2">
    <source>
        <dbReference type="ARBA" id="ARBA00022679"/>
    </source>
</evidence>
<dbReference type="Proteomes" id="UP000595095">
    <property type="component" value="Chromosome"/>
</dbReference>
<dbReference type="InterPro" id="IPR023211">
    <property type="entry name" value="DNA_pol_palm_dom_sf"/>
</dbReference>
<dbReference type="GO" id="GO:0009432">
    <property type="term" value="P:SOS response"/>
    <property type="evidence" value="ECO:0007669"/>
    <property type="project" value="TreeGrafter"/>
</dbReference>
<comment type="similarity">
    <text evidence="1 7">Belongs to the DNA polymerase type-B family.</text>
</comment>
<evidence type="ECO:0000256" key="5">
    <source>
        <dbReference type="ARBA" id="ARBA00023125"/>
    </source>
</evidence>
<dbReference type="PANTHER" id="PTHR10322">
    <property type="entry name" value="DNA POLYMERASE CATALYTIC SUBUNIT"/>
    <property type="match status" value="1"/>
</dbReference>
<keyword evidence="3 7" id="KW-0548">Nucleotidyltransferase</keyword>
<evidence type="ECO:0000256" key="3">
    <source>
        <dbReference type="ARBA" id="ARBA00022695"/>
    </source>
</evidence>
<keyword evidence="2 7" id="KW-0808">Transferase</keyword>
<sequence>MPASGLGFILTRRLVRHQHEEKVELWLATDAGPVCIYSPPQKNVCFVLQQYSQQARELLQQHRLQVTVEPARFTTLTQQPVSMLRYSPDYLLTQAARQTLQQHGIELYEGDIKLTDRFIMERFAFGSVRYRAWPQPNGQLEQAQIKGSPYRPSLHSLSLDIECNEHEQLFSVGLSSPVLRHVLMVYDTPVATDPQTDFSLEIVADEGRLLHRLIELINEHDPDILLGWNVKQFDMAVLYRRAKYHRIPLALGRNGGLLNVRQWDNGTFVELPGRAIIDGIEALKTMAWHFDNYSLDGVASELLAKNKLVKEADQLAAIKHLYKHDPLQLAKYNFEDCELVNQIESYAQLIDFLILRSTLTGLDISRPGGSVAAFLNVYLPRLHRTGYVCGVRPADGGLASPGGYVMTSQPGLYDYVLVLDFKSLYPSIIRTFKIDPLGLVQGLQDPENAIPGFKNACFSRDQHFLPDIIANLWAQRDEAKRQHDKPRSQAIKILMNSFYGVLGSAGCPFYDPRLASSITLRGHEIMQTTAKWIEAEGLTVIYGDTDSTFVHLTGINSRDEAIKTGKLLEKTINQKWQQKLRDEYRLTCHLEIEFETCFDKFFMPTIRGSEQGSKKRYAGLVEANKPDSLVFKGLENVRSDWTRLAKDFQQTLYLKVFSNAPVTQYITEVVEGIRRGQFDAQLIYRKRLGKPLAQYIRNIPPHVRAAMRAEEKNSAAGNTPQFQRRTSVEYVMTHAGPQTLTYWDSPLDYEHYIEKQIRPIAESILPSIGLCFDSLIKPQLGLF</sequence>
<dbReference type="GO" id="GO:0003887">
    <property type="term" value="F:DNA-directed DNA polymerase activity"/>
    <property type="evidence" value="ECO:0007669"/>
    <property type="project" value="UniProtKB-KW"/>
</dbReference>
<reference evidence="10 11" key="1">
    <citation type="submission" date="2020-11" db="EMBL/GenBank/DDBJ databases">
        <title>Complete genome sequence for Salinimonas sp. strain G2-b.</title>
        <authorList>
            <person name="Park S.-J."/>
        </authorList>
    </citation>
    <scope>NUCLEOTIDE SEQUENCE [LARGE SCALE GENOMIC DNA]</scope>
    <source>
        <strain evidence="10 11">G2-b</strain>
    </source>
</reference>
<dbReference type="SUPFAM" id="SSF53098">
    <property type="entry name" value="Ribonuclease H-like"/>
    <property type="match status" value="1"/>
</dbReference>
<dbReference type="GO" id="GO:0000166">
    <property type="term" value="F:nucleotide binding"/>
    <property type="evidence" value="ECO:0007669"/>
    <property type="project" value="InterPro"/>
</dbReference>
<dbReference type="InterPro" id="IPR012337">
    <property type="entry name" value="RNaseH-like_sf"/>
</dbReference>
<dbReference type="EC" id="2.7.7.7" evidence="7"/>
<dbReference type="EMBL" id="CP064795">
    <property type="protein sequence ID" value="QPG06116.1"/>
    <property type="molecule type" value="Genomic_DNA"/>
</dbReference>
<dbReference type="InterPro" id="IPR036397">
    <property type="entry name" value="RNaseH_sf"/>
</dbReference>
<dbReference type="NCBIfam" id="NF004421">
    <property type="entry name" value="PRK05762.1-2"/>
    <property type="match status" value="1"/>
</dbReference>
<keyword evidence="11" id="KW-1185">Reference proteome</keyword>
<dbReference type="SMART" id="SM00486">
    <property type="entry name" value="POLBc"/>
    <property type="match status" value="1"/>
</dbReference>
<keyword evidence="7" id="KW-0235">DNA replication</keyword>
<organism evidence="10 11">
    <name type="scientific">Salinimonas marina</name>
    <dbReference type="NCBI Taxonomy" id="2785918"/>
    <lineage>
        <taxon>Bacteria</taxon>
        <taxon>Pseudomonadati</taxon>
        <taxon>Pseudomonadota</taxon>
        <taxon>Gammaproteobacteria</taxon>
        <taxon>Alteromonadales</taxon>
        <taxon>Alteromonadaceae</taxon>
        <taxon>Alteromonas/Salinimonas group</taxon>
        <taxon>Salinimonas</taxon>
    </lineage>
</organism>
<dbReference type="InterPro" id="IPR050240">
    <property type="entry name" value="DNA_pol_type-B"/>
</dbReference>
<gene>
    <name evidence="10" type="ORF">IT774_02540</name>
</gene>
<proteinExistence type="inferred from homology"/>
<dbReference type="InterPro" id="IPR042087">
    <property type="entry name" value="DNA_pol_B_thumb"/>
</dbReference>
<evidence type="ECO:0000313" key="10">
    <source>
        <dbReference type="EMBL" id="QPG06116.1"/>
    </source>
</evidence>
<dbReference type="Pfam" id="PF00136">
    <property type="entry name" value="DNA_pol_B"/>
    <property type="match status" value="1"/>
</dbReference>
<evidence type="ECO:0000256" key="4">
    <source>
        <dbReference type="ARBA" id="ARBA00022932"/>
    </source>
</evidence>
<keyword evidence="5 7" id="KW-0238">DNA-binding</keyword>
<dbReference type="PANTHER" id="PTHR10322:SF23">
    <property type="entry name" value="DNA POLYMERASE DELTA CATALYTIC SUBUNIT"/>
    <property type="match status" value="1"/>
</dbReference>
<dbReference type="Pfam" id="PF21474">
    <property type="entry name" value="DNApolII_N"/>
    <property type="match status" value="1"/>
</dbReference>
<comment type="catalytic activity">
    <reaction evidence="6 7">
        <text>DNA(n) + a 2'-deoxyribonucleoside 5'-triphosphate = DNA(n+1) + diphosphate</text>
        <dbReference type="Rhea" id="RHEA:22508"/>
        <dbReference type="Rhea" id="RHEA-COMP:17339"/>
        <dbReference type="Rhea" id="RHEA-COMP:17340"/>
        <dbReference type="ChEBI" id="CHEBI:33019"/>
        <dbReference type="ChEBI" id="CHEBI:61560"/>
        <dbReference type="ChEBI" id="CHEBI:173112"/>
        <dbReference type="EC" id="2.7.7.7"/>
    </reaction>
</comment>
<dbReference type="GO" id="GO:0008296">
    <property type="term" value="F:3'-5'-DNA exonuclease activity"/>
    <property type="evidence" value="ECO:0007669"/>
    <property type="project" value="TreeGrafter"/>
</dbReference>
<dbReference type="Gene3D" id="6.10.140.1130">
    <property type="match status" value="1"/>
</dbReference>
<dbReference type="Gene3D" id="1.10.132.60">
    <property type="entry name" value="DNA polymerase family B, C-terminal domain"/>
    <property type="match status" value="1"/>
</dbReference>
<dbReference type="Gene3D" id="2.40.50.590">
    <property type="match status" value="1"/>
</dbReference>
<accession>A0A7S9DY48</accession>
<dbReference type="PROSITE" id="PS00116">
    <property type="entry name" value="DNA_POLYMERASE_B"/>
    <property type="match status" value="1"/>
</dbReference>
<dbReference type="PRINTS" id="PR00106">
    <property type="entry name" value="DNAPOLB"/>
</dbReference>
<dbReference type="InterPro" id="IPR006133">
    <property type="entry name" value="DNA-dir_DNA_pol_B_exonuc"/>
</dbReference>
<dbReference type="GO" id="GO:0003677">
    <property type="term" value="F:DNA binding"/>
    <property type="evidence" value="ECO:0007669"/>
    <property type="project" value="UniProtKB-KW"/>
</dbReference>
<evidence type="ECO:0000259" key="9">
    <source>
        <dbReference type="Pfam" id="PF03104"/>
    </source>
</evidence>
<dbReference type="InterPro" id="IPR043502">
    <property type="entry name" value="DNA/RNA_pol_sf"/>
</dbReference>